<feature type="repeat" description="TPR" evidence="5">
    <location>
        <begin position="167"/>
        <end position="200"/>
    </location>
</feature>
<evidence type="ECO:0000313" key="9">
    <source>
        <dbReference type="EMBL" id="VFK43679.1"/>
    </source>
</evidence>
<keyword evidence="3" id="KW-0201">Cytochrome c-type biogenesis</keyword>
<dbReference type="GO" id="GO:0030313">
    <property type="term" value="C:cell envelope"/>
    <property type="evidence" value="ECO:0007669"/>
    <property type="project" value="UniProtKB-SubCell"/>
</dbReference>
<dbReference type="PANTHER" id="PTHR47870:SF4">
    <property type="entry name" value="CYTOCHROME C-TYPE BIOGENESIS PROTEIN CYCH"/>
    <property type="match status" value="1"/>
</dbReference>
<comment type="subcellular location">
    <subcellularLocation>
        <location evidence="1">Cell envelope</location>
    </subcellularLocation>
</comment>
<reference evidence="9" key="1">
    <citation type="submission" date="2019-02" db="EMBL/GenBank/DDBJ databases">
        <authorList>
            <person name="Gruber-Vodicka R. H."/>
            <person name="Seah K. B. B."/>
        </authorList>
    </citation>
    <scope>NUCLEOTIDE SEQUENCE</scope>
    <source>
        <strain evidence="9">BECK_S1320</strain>
        <strain evidence="8">BECK_S1321</strain>
    </source>
</reference>
<dbReference type="Gene3D" id="1.25.40.10">
    <property type="entry name" value="Tetratricopeptide repeat domain"/>
    <property type="match status" value="1"/>
</dbReference>
<protein>
    <submittedName>
        <fullName evidence="9">Cytochrome c-type biogenesis protein CcmI</fullName>
    </submittedName>
</protein>
<dbReference type="InterPro" id="IPR011990">
    <property type="entry name" value="TPR-like_helical_dom_sf"/>
</dbReference>
<dbReference type="GO" id="GO:0017004">
    <property type="term" value="P:cytochrome complex assembly"/>
    <property type="evidence" value="ECO:0007669"/>
    <property type="project" value="UniProtKB-KW"/>
</dbReference>
<dbReference type="AlphaFoldDB" id="A0A450YQB3"/>
<sequence>MISVFLSITVIMTGIGLGFVLPAMFGRGGRVAFDRGRLNAAIYRERISELERQHRDKSIDDAEFARFGDEIRQSALSDLERNDLEGGMSAAMRTDRLTPVLVAIAVPVVAFGLYFHLGTLLPLLDTPGPGASRKMAHSSSDASSRQPSVEEMVARLASRLEEDPDNPKGWLMLGRSYMMLGRFDDAKASFGAAFERWPENPEVLVSYAGSLARDNEGSMEGKPLELIRTALRIEPNFPSALWLAGIAAYEQEEYADAIGYWEALQKKGGIDEEQQQVLTESLSKAREMMGPKGDTD</sequence>
<dbReference type="GO" id="GO:0005886">
    <property type="term" value="C:plasma membrane"/>
    <property type="evidence" value="ECO:0007669"/>
    <property type="project" value="TreeGrafter"/>
</dbReference>
<evidence type="ECO:0000259" key="7">
    <source>
        <dbReference type="Pfam" id="PF23914"/>
    </source>
</evidence>
<proteinExistence type="predicted"/>
<dbReference type="NCBIfam" id="TIGR03142">
    <property type="entry name" value="cytochro_ccmI"/>
    <property type="match status" value="1"/>
</dbReference>
<dbReference type="InterPro" id="IPR056413">
    <property type="entry name" value="TPR_CcmH_CycH"/>
</dbReference>
<organism evidence="9">
    <name type="scientific">Candidatus Kentrum sp. SD</name>
    <dbReference type="NCBI Taxonomy" id="2126332"/>
    <lineage>
        <taxon>Bacteria</taxon>
        <taxon>Pseudomonadati</taxon>
        <taxon>Pseudomonadota</taxon>
        <taxon>Gammaproteobacteria</taxon>
        <taxon>Candidatus Kentrum</taxon>
    </lineage>
</organism>
<evidence type="ECO:0000256" key="5">
    <source>
        <dbReference type="PROSITE-ProRule" id="PRU00339"/>
    </source>
</evidence>
<feature type="transmembrane region" description="Helical" evidence="6">
    <location>
        <begin position="6"/>
        <end position="25"/>
    </location>
</feature>
<feature type="transmembrane region" description="Helical" evidence="6">
    <location>
        <begin position="97"/>
        <end position="117"/>
    </location>
</feature>
<name>A0A450YQB3_9GAMM</name>
<feature type="domain" description="Cytochrome c-type biogenesis protein H TPR" evidence="7">
    <location>
        <begin position="141"/>
        <end position="267"/>
    </location>
</feature>
<evidence type="ECO:0000256" key="6">
    <source>
        <dbReference type="SAM" id="Phobius"/>
    </source>
</evidence>
<evidence type="ECO:0000256" key="2">
    <source>
        <dbReference type="ARBA" id="ARBA00022737"/>
    </source>
</evidence>
<dbReference type="SUPFAM" id="SSF48452">
    <property type="entry name" value="TPR-like"/>
    <property type="match status" value="1"/>
</dbReference>
<dbReference type="PANTHER" id="PTHR47870">
    <property type="entry name" value="CYTOCHROME C-TYPE BIOGENESIS PROTEIN CCMH"/>
    <property type="match status" value="1"/>
</dbReference>
<evidence type="ECO:0000256" key="3">
    <source>
        <dbReference type="ARBA" id="ARBA00022748"/>
    </source>
</evidence>
<dbReference type="Pfam" id="PF23914">
    <property type="entry name" value="TPR_CcmH_CycH"/>
    <property type="match status" value="1"/>
</dbReference>
<dbReference type="InterPro" id="IPR017560">
    <property type="entry name" value="Cyt_c_biogenesis_CcmI"/>
</dbReference>
<evidence type="ECO:0000256" key="1">
    <source>
        <dbReference type="ARBA" id="ARBA00004196"/>
    </source>
</evidence>
<dbReference type="EMBL" id="CAADFR010000039">
    <property type="protein sequence ID" value="VFK39454.1"/>
    <property type="molecule type" value="Genomic_DNA"/>
</dbReference>
<keyword evidence="2" id="KW-0677">Repeat</keyword>
<dbReference type="SMART" id="SM00028">
    <property type="entry name" value="TPR"/>
    <property type="match status" value="2"/>
</dbReference>
<gene>
    <name evidence="9" type="ORF">BECKSD772E_GA0070983_10288</name>
    <name evidence="8" type="ORF">BECKSD772F_GA0070984_10394</name>
</gene>
<keyword evidence="6" id="KW-1133">Transmembrane helix</keyword>
<keyword evidence="6" id="KW-0472">Membrane</keyword>
<evidence type="ECO:0000256" key="4">
    <source>
        <dbReference type="ARBA" id="ARBA00022803"/>
    </source>
</evidence>
<evidence type="ECO:0000313" key="8">
    <source>
        <dbReference type="EMBL" id="VFK39454.1"/>
    </source>
</evidence>
<dbReference type="InterPro" id="IPR051263">
    <property type="entry name" value="C-type_cytochrome_biogenesis"/>
</dbReference>
<dbReference type="PROSITE" id="PS50005">
    <property type="entry name" value="TPR"/>
    <property type="match status" value="1"/>
</dbReference>
<keyword evidence="4 5" id="KW-0802">TPR repeat</keyword>
<dbReference type="EMBL" id="CAADFU010000028">
    <property type="protein sequence ID" value="VFK43679.1"/>
    <property type="molecule type" value="Genomic_DNA"/>
</dbReference>
<accession>A0A450YQB3</accession>
<keyword evidence="6" id="KW-0812">Transmembrane</keyword>
<dbReference type="InterPro" id="IPR019734">
    <property type="entry name" value="TPR_rpt"/>
</dbReference>